<evidence type="ECO:0000313" key="8">
    <source>
        <dbReference type="EMBL" id="GHO88088.1"/>
    </source>
</evidence>
<accession>A0ABQ3VR71</accession>
<dbReference type="EMBL" id="BNJJ01000021">
    <property type="protein sequence ID" value="GHO88088.1"/>
    <property type="molecule type" value="Genomic_DNA"/>
</dbReference>
<dbReference type="InterPro" id="IPR005828">
    <property type="entry name" value="MFS_sugar_transport-like"/>
</dbReference>
<dbReference type="InterPro" id="IPR036259">
    <property type="entry name" value="MFS_trans_sf"/>
</dbReference>
<dbReference type="Pfam" id="PF00083">
    <property type="entry name" value="Sugar_tr"/>
    <property type="match status" value="1"/>
</dbReference>
<dbReference type="SUPFAM" id="SSF103473">
    <property type="entry name" value="MFS general substrate transporter"/>
    <property type="match status" value="1"/>
</dbReference>
<dbReference type="PANTHER" id="PTHR23511">
    <property type="entry name" value="SYNAPTIC VESICLE GLYCOPROTEIN 2"/>
    <property type="match status" value="1"/>
</dbReference>
<dbReference type="InterPro" id="IPR005829">
    <property type="entry name" value="Sugar_transporter_CS"/>
</dbReference>
<feature type="transmembrane region" description="Helical" evidence="6">
    <location>
        <begin position="263"/>
        <end position="282"/>
    </location>
</feature>
<evidence type="ECO:0000256" key="3">
    <source>
        <dbReference type="ARBA" id="ARBA00022692"/>
    </source>
</evidence>
<evidence type="ECO:0000259" key="7">
    <source>
        <dbReference type="PROSITE" id="PS50850"/>
    </source>
</evidence>
<keyword evidence="2" id="KW-0813">Transport</keyword>
<dbReference type="RefSeq" id="WP_201365665.1">
    <property type="nucleotide sequence ID" value="NZ_BNJJ01000021.1"/>
</dbReference>
<sequence>MHNTGSQSLPGTFRWSNFYKILLLIIFLGTAFDNMDQVTCSFILPMMRMEWNLDYIQGSYMPTAALLGTCVGAILWGIIGDRIGRQKALMYTILLFSITNLIQTHSWSYPQFTITCFFMGIGVGGEIPLAFTLLAEFLPAHLRTRTEMVLGILAIVLGYAFAALSAHFLLPVAGWKSLFYVQALPALLVVVVRFKFPESPRYLLAAGKEDEALRVASEIRHHTGGNYDPLDDAREDLSIEDKRLSPIDGLRLLWCSIYRQRTIANWFFGFFIGFFEFAFIIWLPTTLKNLGYSDAESINYPMLINFFAIPSVFLALSLLRKGGSKLVLTIYPLVAGVFMLILGSFLPQIAAQPVLLVLVGGIIFFFGTTLLGIFPPYSAEVYPTEVRGTGAGWSAGFTRIGSFIGPLFGGVLLSLGVSAQIELVIFGAPLLIGALVMLLYGVQTHKQSLEQISPSYLGNVSEVKAGKS</sequence>
<feature type="transmembrane region" description="Helical" evidence="6">
    <location>
        <begin position="150"/>
        <end position="172"/>
    </location>
</feature>
<dbReference type="Gene3D" id="1.20.1250.20">
    <property type="entry name" value="MFS general substrate transporter like domains"/>
    <property type="match status" value="1"/>
</dbReference>
<keyword evidence="3 6" id="KW-0812">Transmembrane</keyword>
<feature type="transmembrane region" description="Helical" evidence="6">
    <location>
        <begin position="326"/>
        <end position="347"/>
    </location>
</feature>
<keyword evidence="4 6" id="KW-1133">Transmembrane helix</keyword>
<name>A0ABQ3VR71_9CHLR</name>
<evidence type="ECO:0000256" key="2">
    <source>
        <dbReference type="ARBA" id="ARBA00022448"/>
    </source>
</evidence>
<keyword evidence="5 6" id="KW-0472">Membrane</keyword>
<organism evidence="8 9">
    <name type="scientific">Dictyobacter formicarum</name>
    <dbReference type="NCBI Taxonomy" id="2778368"/>
    <lineage>
        <taxon>Bacteria</taxon>
        <taxon>Bacillati</taxon>
        <taxon>Chloroflexota</taxon>
        <taxon>Ktedonobacteria</taxon>
        <taxon>Ktedonobacterales</taxon>
        <taxon>Dictyobacteraceae</taxon>
        <taxon>Dictyobacter</taxon>
    </lineage>
</organism>
<feature type="transmembrane region" description="Helical" evidence="6">
    <location>
        <begin position="178"/>
        <end position="196"/>
    </location>
</feature>
<evidence type="ECO:0000256" key="5">
    <source>
        <dbReference type="ARBA" id="ARBA00023136"/>
    </source>
</evidence>
<dbReference type="Proteomes" id="UP000635565">
    <property type="component" value="Unassembled WGS sequence"/>
</dbReference>
<proteinExistence type="predicted"/>
<evidence type="ECO:0000256" key="4">
    <source>
        <dbReference type="ARBA" id="ARBA00022989"/>
    </source>
</evidence>
<dbReference type="PROSITE" id="PS50850">
    <property type="entry name" value="MFS"/>
    <property type="match status" value="1"/>
</dbReference>
<dbReference type="InterPro" id="IPR020846">
    <property type="entry name" value="MFS_dom"/>
</dbReference>
<feature type="transmembrane region" description="Helical" evidence="6">
    <location>
        <begin position="302"/>
        <end position="319"/>
    </location>
</feature>
<dbReference type="PANTHER" id="PTHR23511:SF34">
    <property type="entry name" value="SYNAPTIC VESICLE GLYCOPROTEIN 2"/>
    <property type="match status" value="1"/>
</dbReference>
<gene>
    <name evidence="8" type="ORF">KSZ_60940</name>
</gene>
<feature type="transmembrane region" description="Helical" evidence="6">
    <location>
        <begin position="59"/>
        <end position="79"/>
    </location>
</feature>
<feature type="transmembrane region" description="Helical" evidence="6">
    <location>
        <begin position="21"/>
        <end position="47"/>
    </location>
</feature>
<feature type="transmembrane region" description="Helical" evidence="6">
    <location>
        <begin position="112"/>
        <end position="138"/>
    </location>
</feature>
<reference evidence="8 9" key="1">
    <citation type="journal article" date="2021" name="Int. J. Syst. Evol. Microbiol.">
        <title>Reticulibacter mediterranei gen. nov., sp. nov., within the new family Reticulibacteraceae fam. nov., and Ktedonospora formicarum gen. nov., sp. nov., Ktedonobacter robiniae sp. nov., Dictyobacter formicarum sp. nov. and Dictyobacter arantiisoli sp. nov., belonging to the class Ktedonobacteria.</title>
        <authorList>
            <person name="Yabe S."/>
            <person name="Zheng Y."/>
            <person name="Wang C.M."/>
            <person name="Sakai Y."/>
            <person name="Abe K."/>
            <person name="Yokota A."/>
            <person name="Donadio S."/>
            <person name="Cavaletti L."/>
            <person name="Monciardini P."/>
        </authorList>
    </citation>
    <scope>NUCLEOTIDE SEQUENCE [LARGE SCALE GENOMIC DNA]</scope>
    <source>
        <strain evidence="8 9">SOSP1-9</strain>
    </source>
</reference>
<feature type="transmembrane region" description="Helical" evidence="6">
    <location>
        <begin position="396"/>
        <end position="417"/>
    </location>
</feature>
<feature type="transmembrane region" description="Helical" evidence="6">
    <location>
        <begin position="88"/>
        <end position="106"/>
    </location>
</feature>
<feature type="transmembrane region" description="Helical" evidence="6">
    <location>
        <begin position="353"/>
        <end position="375"/>
    </location>
</feature>
<keyword evidence="9" id="KW-1185">Reference proteome</keyword>
<evidence type="ECO:0000256" key="6">
    <source>
        <dbReference type="SAM" id="Phobius"/>
    </source>
</evidence>
<comment type="caution">
    <text evidence="8">The sequence shown here is derived from an EMBL/GenBank/DDBJ whole genome shotgun (WGS) entry which is preliminary data.</text>
</comment>
<feature type="transmembrane region" description="Helical" evidence="6">
    <location>
        <begin position="423"/>
        <end position="442"/>
    </location>
</feature>
<comment type="subcellular location">
    <subcellularLocation>
        <location evidence="1">Cell membrane</location>
        <topology evidence="1">Multi-pass membrane protein</topology>
    </subcellularLocation>
</comment>
<protein>
    <submittedName>
        <fullName evidence="8">MFS transporter</fullName>
    </submittedName>
</protein>
<evidence type="ECO:0000313" key="9">
    <source>
        <dbReference type="Proteomes" id="UP000635565"/>
    </source>
</evidence>
<dbReference type="PROSITE" id="PS00217">
    <property type="entry name" value="SUGAR_TRANSPORT_2"/>
    <property type="match status" value="1"/>
</dbReference>
<evidence type="ECO:0000256" key="1">
    <source>
        <dbReference type="ARBA" id="ARBA00004651"/>
    </source>
</evidence>
<feature type="domain" description="Major facilitator superfamily (MFS) profile" evidence="7">
    <location>
        <begin position="22"/>
        <end position="445"/>
    </location>
</feature>